<feature type="transmembrane region" description="Helical" evidence="6">
    <location>
        <begin position="226"/>
        <end position="246"/>
    </location>
</feature>
<feature type="transmembrane region" description="Helical" evidence="6">
    <location>
        <begin position="328"/>
        <end position="349"/>
    </location>
</feature>
<evidence type="ECO:0000256" key="4">
    <source>
        <dbReference type="ARBA" id="ARBA00022989"/>
    </source>
</evidence>
<dbReference type="PROSITE" id="PS50850">
    <property type="entry name" value="MFS"/>
    <property type="match status" value="1"/>
</dbReference>
<feature type="transmembrane region" description="Helical" evidence="6">
    <location>
        <begin position="301"/>
        <end position="322"/>
    </location>
</feature>
<dbReference type="InterPro" id="IPR036259">
    <property type="entry name" value="MFS_trans_sf"/>
</dbReference>
<evidence type="ECO:0000313" key="9">
    <source>
        <dbReference type="Proteomes" id="UP000727456"/>
    </source>
</evidence>
<feature type="transmembrane region" description="Helical" evidence="6">
    <location>
        <begin position="361"/>
        <end position="385"/>
    </location>
</feature>
<feature type="transmembrane region" description="Helical" evidence="6">
    <location>
        <begin position="138"/>
        <end position="160"/>
    </location>
</feature>
<comment type="subcellular location">
    <subcellularLocation>
        <location evidence="1">Membrane</location>
        <topology evidence="1">Multi-pass membrane protein</topology>
    </subcellularLocation>
</comment>
<evidence type="ECO:0000256" key="3">
    <source>
        <dbReference type="ARBA" id="ARBA00022692"/>
    </source>
</evidence>
<feature type="transmembrane region" description="Helical" evidence="6">
    <location>
        <begin position="78"/>
        <end position="99"/>
    </location>
</feature>
<keyword evidence="5 6" id="KW-0472">Membrane</keyword>
<protein>
    <submittedName>
        <fullName evidence="8">MFS family permease</fullName>
    </submittedName>
</protein>
<dbReference type="RefSeq" id="WP_167073395.1">
    <property type="nucleotide sequence ID" value="NZ_JAAOZC010000005.1"/>
</dbReference>
<evidence type="ECO:0000256" key="6">
    <source>
        <dbReference type="SAM" id="Phobius"/>
    </source>
</evidence>
<dbReference type="PANTHER" id="PTHR23505">
    <property type="entry name" value="SPINSTER"/>
    <property type="match status" value="1"/>
</dbReference>
<feature type="domain" description="Major facilitator superfamily (MFS) profile" evidence="7">
    <location>
        <begin position="13"/>
        <end position="421"/>
    </location>
</feature>
<feature type="transmembrane region" description="Helical" evidence="6">
    <location>
        <begin position="105"/>
        <end position="126"/>
    </location>
</feature>
<evidence type="ECO:0000256" key="2">
    <source>
        <dbReference type="ARBA" id="ARBA00022448"/>
    </source>
</evidence>
<feature type="transmembrane region" description="Helical" evidence="6">
    <location>
        <begin position="9"/>
        <end position="27"/>
    </location>
</feature>
<proteinExistence type="predicted"/>
<feature type="transmembrane region" description="Helical" evidence="6">
    <location>
        <begin position="47"/>
        <end position="66"/>
    </location>
</feature>
<dbReference type="EMBL" id="JAAOZC010000005">
    <property type="protein sequence ID" value="NIJ08542.1"/>
    <property type="molecule type" value="Genomic_DNA"/>
</dbReference>
<dbReference type="SUPFAM" id="SSF103473">
    <property type="entry name" value="MFS general substrate transporter"/>
    <property type="match status" value="1"/>
</dbReference>
<feature type="transmembrane region" description="Helical" evidence="6">
    <location>
        <begin position="397"/>
        <end position="419"/>
    </location>
</feature>
<dbReference type="Gene3D" id="1.20.1250.20">
    <property type="entry name" value="MFS general substrate transporter like domains"/>
    <property type="match status" value="2"/>
</dbReference>
<organism evidence="8 9">
    <name type="scientific">Sphingomonas vulcanisoli</name>
    <dbReference type="NCBI Taxonomy" id="1658060"/>
    <lineage>
        <taxon>Bacteria</taxon>
        <taxon>Pseudomonadati</taxon>
        <taxon>Pseudomonadota</taxon>
        <taxon>Alphaproteobacteria</taxon>
        <taxon>Sphingomonadales</taxon>
        <taxon>Sphingomonadaceae</taxon>
        <taxon>Sphingomonas</taxon>
    </lineage>
</organism>
<dbReference type="Proteomes" id="UP000727456">
    <property type="component" value="Unassembled WGS sequence"/>
</dbReference>
<comment type="caution">
    <text evidence="8">The sequence shown here is derived from an EMBL/GenBank/DDBJ whole genome shotgun (WGS) entry which is preliminary data.</text>
</comment>
<dbReference type="Pfam" id="PF07690">
    <property type="entry name" value="MFS_1"/>
    <property type="match status" value="1"/>
</dbReference>
<dbReference type="InterPro" id="IPR020846">
    <property type="entry name" value="MFS_dom"/>
</dbReference>
<keyword evidence="4 6" id="KW-1133">Transmembrane helix</keyword>
<accession>A0ABX0TSP8</accession>
<name>A0ABX0TSP8_9SPHN</name>
<reference evidence="8 9" key="1">
    <citation type="submission" date="2020-03" db="EMBL/GenBank/DDBJ databases">
        <title>Genomic Encyclopedia of Type Strains, Phase III (KMG-III): the genomes of soil and plant-associated and newly described type strains.</title>
        <authorList>
            <person name="Whitman W."/>
        </authorList>
    </citation>
    <scope>NUCLEOTIDE SEQUENCE [LARGE SCALE GENOMIC DNA]</scope>
    <source>
        <strain evidence="8 9">CECT 8804</strain>
    </source>
</reference>
<keyword evidence="9" id="KW-1185">Reference proteome</keyword>
<keyword evidence="3 6" id="KW-0812">Transmembrane</keyword>
<evidence type="ECO:0000259" key="7">
    <source>
        <dbReference type="PROSITE" id="PS50850"/>
    </source>
</evidence>
<keyword evidence="2" id="KW-0813">Transport</keyword>
<dbReference type="PANTHER" id="PTHR23505:SF79">
    <property type="entry name" value="PROTEIN SPINSTER"/>
    <property type="match status" value="1"/>
</dbReference>
<dbReference type="InterPro" id="IPR044770">
    <property type="entry name" value="MFS_spinster-like"/>
</dbReference>
<feature type="transmembrane region" description="Helical" evidence="6">
    <location>
        <begin position="266"/>
        <end position="289"/>
    </location>
</feature>
<evidence type="ECO:0000256" key="1">
    <source>
        <dbReference type="ARBA" id="ARBA00004141"/>
    </source>
</evidence>
<evidence type="ECO:0000256" key="5">
    <source>
        <dbReference type="ARBA" id="ARBA00023136"/>
    </source>
</evidence>
<dbReference type="InterPro" id="IPR011701">
    <property type="entry name" value="MFS"/>
</dbReference>
<evidence type="ECO:0000313" key="8">
    <source>
        <dbReference type="EMBL" id="NIJ08542.1"/>
    </source>
</evidence>
<gene>
    <name evidence="8" type="ORF">FHS31_002163</name>
</gene>
<feature type="transmembrane region" description="Helical" evidence="6">
    <location>
        <begin position="180"/>
        <end position="198"/>
    </location>
</feature>
<sequence length="429" mass="45176">MGETESRRYAIWFVAILILAYTFSYIDRTILTLMVKPIRDSLQISDVQLSLLHGLAFAIFYTFMGIPIGRLVDRYRRTVIVAIGIAIWSLATALCGFAATFVAMFAARIAVGVGESTLSPAAYSMLADKFSGKKLVRALAVYQSAIYLGPAIATLFGGVLLGKLAPVDGAFGHFEPWQQVFVAVGLPGLLIALVVLTLREPARRGAGATVGIPSFGAVLAHMRGQFSAYGLLILGLCLQSVMWNGTTFWIPEHLKRAYGWSSSDVAWGYGPVIAICGTLGGLTGGWIAGWLRDKGRSDSNVVIGVIAAATACPFAIAAPLMLSGQASLALYGMFLFLGAMPYGGAAAAFQEITPNRMRGQVSAVYLFWLNLAGIGVGATLVALVTQHVYGGDHGLSAALATVGGSAAIASVLVLTLCLAPYRRAQAAIA</sequence>